<reference evidence="1" key="1">
    <citation type="journal article" date="2020" name="mSystems">
        <title>Genome- and Community-Level Interaction Insights into Carbon Utilization and Element Cycling Functions of Hydrothermarchaeota in Hydrothermal Sediment.</title>
        <authorList>
            <person name="Zhou Z."/>
            <person name="Liu Y."/>
            <person name="Xu W."/>
            <person name="Pan J."/>
            <person name="Luo Z.H."/>
            <person name="Li M."/>
        </authorList>
    </citation>
    <scope>NUCLEOTIDE SEQUENCE [LARGE SCALE GENOMIC DNA]</scope>
    <source>
        <strain evidence="1">SpSt-503</strain>
    </source>
</reference>
<gene>
    <name evidence="1" type="ORF">ENS59_04735</name>
</gene>
<protein>
    <recommendedName>
        <fullName evidence="2">Major capsid protein E</fullName>
    </recommendedName>
</protein>
<sequence length="323" mass="34804">MDLKKFFTREAIVDTLQRLPELKTPVMDLLYTDRRNHPFPVVGYRDLNLPAGNIPVVRRGSQSYPLTPTDGKISMIEVQPVNPSVYLSAADLNNLKLLDPQGQQAYIDNQIDNLRRPCRATAEALSAQSLTGKIAYPLRADGGAYLTYEVDFGTPASVTISKKWDDANTKVADIVKSLGQIIDTLKKTAPAMDVQFLCGFDVYAALVDKIGALPNSAIAQVGADYISLGGVAKIQLLSANYIDLTTNEAVSAIPAKTILAVDRSSGFKLLYAALDQMDAGLVALPFYAQPVTTQDPSGVKIIGESKPLPVPNVKGIVKAVVLT</sequence>
<organism evidence="1">
    <name type="scientific">Gracilinema caldarium</name>
    <dbReference type="NCBI Taxonomy" id="215591"/>
    <lineage>
        <taxon>Bacteria</taxon>
        <taxon>Pseudomonadati</taxon>
        <taxon>Spirochaetota</taxon>
        <taxon>Spirochaetia</taxon>
        <taxon>Spirochaetales</taxon>
        <taxon>Breznakiellaceae</taxon>
        <taxon>Gracilinema</taxon>
    </lineage>
</organism>
<evidence type="ECO:0008006" key="2">
    <source>
        <dbReference type="Google" id="ProtNLM"/>
    </source>
</evidence>
<name>A0A7C3IDF1_9SPIR</name>
<dbReference type="EMBL" id="DSVL01000144">
    <property type="protein sequence ID" value="HFH28803.1"/>
    <property type="molecule type" value="Genomic_DNA"/>
</dbReference>
<proteinExistence type="predicted"/>
<comment type="caution">
    <text evidence="1">The sequence shown here is derived from an EMBL/GenBank/DDBJ whole genome shotgun (WGS) entry which is preliminary data.</text>
</comment>
<dbReference type="Pfam" id="PF03864">
    <property type="entry name" value="Phage_cap_E"/>
    <property type="match status" value="1"/>
</dbReference>
<dbReference type="InterPro" id="IPR005564">
    <property type="entry name" value="Major_capsid_GpE"/>
</dbReference>
<dbReference type="Gene3D" id="3.30.1930.10">
    <property type="entry name" value="capsid protein of prophage domain"/>
    <property type="match status" value="1"/>
</dbReference>
<dbReference type="AlphaFoldDB" id="A0A7C3IDF1"/>
<dbReference type="Gene3D" id="3.15.30.10">
    <property type="entry name" value="putative capsid protein of prophage domain like"/>
    <property type="match status" value="1"/>
</dbReference>
<evidence type="ECO:0000313" key="1">
    <source>
        <dbReference type="EMBL" id="HFH28803.1"/>
    </source>
</evidence>
<accession>A0A7C3IDF1</accession>